<evidence type="ECO:0000313" key="18">
    <source>
        <dbReference type="WBParaSite" id="DME_0000295001-mRNA-1"/>
    </source>
</evidence>
<dbReference type="Pfam" id="PF00349">
    <property type="entry name" value="Hexokinase_1"/>
    <property type="match status" value="1"/>
</dbReference>
<dbReference type="UniPathway" id="UPA00242"/>
<dbReference type="AlphaFoldDB" id="A0A0N4U7I7"/>
<comment type="pathway">
    <text evidence="1">Carbohydrate degradation; glycolysis; D-glyceraldehyde 3-phosphate and glycerone phosphate from D-glucose: step 1/4.</text>
</comment>
<reference evidence="18" key="1">
    <citation type="submission" date="2017-02" db="UniProtKB">
        <authorList>
            <consortium name="WormBaseParasite"/>
        </authorList>
    </citation>
    <scope>IDENTIFICATION</scope>
</reference>
<dbReference type="GO" id="GO:0001678">
    <property type="term" value="P:intracellular glucose homeostasis"/>
    <property type="evidence" value="ECO:0007669"/>
    <property type="project" value="InterPro"/>
</dbReference>
<dbReference type="InterPro" id="IPR022673">
    <property type="entry name" value="Hexokinase_C"/>
</dbReference>
<dbReference type="SUPFAM" id="SSF53067">
    <property type="entry name" value="Actin-like ATPase domain"/>
    <property type="match status" value="2"/>
</dbReference>
<dbReference type="GO" id="GO:0005524">
    <property type="term" value="F:ATP binding"/>
    <property type="evidence" value="ECO:0007669"/>
    <property type="project" value="UniProtKB-UniRule"/>
</dbReference>
<dbReference type="GO" id="GO:0005536">
    <property type="term" value="F:D-glucose binding"/>
    <property type="evidence" value="ECO:0007669"/>
    <property type="project" value="InterPro"/>
</dbReference>
<evidence type="ECO:0000256" key="3">
    <source>
        <dbReference type="ARBA" id="ARBA00009225"/>
    </source>
</evidence>
<dbReference type="Proteomes" id="UP000038040">
    <property type="component" value="Unplaced"/>
</dbReference>
<comment type="catalytic activity">
    <reaction evidence="10">
        <text>D-fructose + ATP = D-fructose 6-phosphate + ADP + H(+)</text>
        <dbReference type="Rhea" id="RHEA:16125"/>
        <dbReference type="ChEBI" id="CHEBI:15378"/>
        <dbReference type="ChEBI" id="CHEBI:30616"/>
        <dbReference type="ChEBI" id="CHEBI:37721"/>
        <dbReference type="ChEBI" id="CHEBI:61527"/>
        <dbReference type="ChEBI" id="CHEBI:456216"/>
        <dbReference type="EC" id="2.7.1.1"/>
    </reaction>
    <physiologicalReaction direction="left-to-right" evidence="10">
        <dbReference type="Rhea" id="RHEA:16126"/>
    </physiologicalReaction>
</comment>
<sequence length="558" mass="62493">MFGLFVFSASVAKKWLSKPNEENLKKMSQVGHKCSLERNKPRLVEDSAISLESVMAEFQLSNETLRRMMAKMSSSMDKGLEGGSKMSTMAMLPSFVPELPNGTEEGRYLAIDLGGTNLRVMVMDIKPGQDLIVEQFNSRIPNWAMHGTAEQLFDFIVKCLADFLIEKDIDQDNLPLGFTFSYPCDQRSLRSARLLRWTKGFNVSGVEGEDIVLLLEEAIKRHGGIKVQIVALVNDVVGTIVAAAHEAKGECHVGAIIATGTNASYIEDVSKIKYSLSRSIEPYPYKKMIIDTEWSGFGDKHDADYILTQYDLIIDSRAEHPNENTFDKVVAGKCMGELVRIVLEKLTRCGVLFKGQQPDVLFTPDTFPTKYISEILKSDLLFHLNIYDEGGSYANTIQIMDELCIEEYTFSDMLLLREVCIVVSRRSANLAAAAIACLLNRIRKPNMIVGIDGSTYKYHPLYDLWVKEKIKELIDPSLKEIYHLFIFDVKAQLKMNLQFKVIQTGDGSGKGAALIAAIISRLAKEKEAKDTAFIMLNQKSEEENGFNGEPIPANYILT</sequence>
<dbReference type="Gene3D" id="3.40.367.20">
    <property type="match status" value="1"/>
</dbReference>
<name>A0A0N4U7I7_DRAME</name>
<comment type="catalytic activity">
    <reaction evidence="11">
        <text>D-glucose + ATP = D-glucose 6-phosphate + ADP + H(+)</text>
        <dbReference type="Rhea" id="RHEA:17825"/>
        <dbReference type="ChEBI" id="CHEBI:4167"/>
        <dbReference type="ChEBI" id="CHEBI:15378"/>
        <dbReference type="ChEBI" id="CHEBI:30616"/>
        <dbReference type="ChEBI" id="CHEBI:61548"/>
        <dbReference type="ChEBI" id="CHEBI:456216"/>
        <dbReference type="EC" id="2.7.1.1"/>
    </reaction>
    <physiologicalReaction direction="left-to-right" evidence="11">
        <dbReference type="Rhea" id="RHEA:17826"/>
    </physiologicalReaction>
</comment>
<evidence type="ECO:0000256" key="2">
    <source>
        <dbReference type="ARBA" id="ARBA00005028"/>
    </source>
</evidence>
<feature type="domain" description="Hexokinase N-terminal" evidence="13">
    <location>
        <begin position="51"/>
        <end position="244"/>
    </location>
</feature>
<proteinExistence type="inferred from homology"/>
<evidence type="ECO:0000256" key="4">
    <source>
        <dbReference type="ARBA" id="ARBA00022679"/>
    </source>
</evidence>
<evidence type="ECO:0000256" key="7">
    <source>
        <dbReference type="ARBA" id="ARBA00022840"/>
    </source>
</evidence>
<evidence type="ECO:0000256" key="6">
    <source>
        <dbReference type="ARBA" id="ARBA00022777"/>
    </source>
</evidence>
<keyword evidence="8 12" id="KW-0324">Glycolysis</keyword>
<keyword evidence="4 12" id="KW-0808">Transferase</keyword>
<evidence type="ECO:0000256" key="5">
    <source>
        <dbReference type="ARBA" id="ARBA00022741"/>
    </source>
</evidence>
<dbReference type="Proteomes" id="UP000274756">
    <property type="component" value="Unassembled WGS sequence"/>
</dbReference>
<evidence type="ECO:0000313" key="16">
    <source>
        <dbReference type="Proteomes" id="UP000038040"/>
    </source>
</evidence>
<dbReference type="GO" id="GO:0004340">
    <property type="term" value="F:glucokinase activity"/>
    <property type="evidence" value="ECO:0007669"/>
    <property type="project" value="TreeGrafter"/>
</dbReference>
<dbReference type="Pfam" id="PF03727">
    <property type="entry name" value="Hexokinase_2"/>
    <property type="match status" value="1"/>
</dbReference>
<reference evidence="15 17" key="2">
    <citation type="submission" date="2018-11" db="EMBL/GenBank/DDBJ databases">
        <authorList>
            <consortium name="Pathogen Informatics"/>
        </authorList>
    </citation>
    <scope>NUCLEOTIDE SEQUENCE [LARGE SCALE GENOMIC DNA]</scope>
</reference>
<keyword evidence="17" id="KW-1185">Reference proteome</keyword>
<dbReference type="GO" id="GO:0005829">
    <property type="term" value="C:cytosol"/>
    <property type="evidence" value="ECO:0007669"/>
    <property type="project" value="TreeGrafter"/>
</dbReference>
<evidence type="ECO:0000313" key="17">
    <source>
        <dbReference type="Proteomes" id="UP000274756"/>
    </source>
</evidence>
<dbReference type="PANTHER" id="PTHR19443:SF77">
    <property type="entry name" value="PHOSPHOTRANSFERASE"/>
    <property type="match status" value="1"/>
</dbReference>
<feature type="domain" description="Hexokinase C-terminal" evidence="14">
    <location>
        <begin position="253"/>
        <end position="518"/>
    </location>
</feature>
<dbReference type="GO" id="GO:0006096">
    <property type="term" value="P:glycolytic process"/>
    <property type="evidence" value="ECO:0007669"/>
    <property type="project" value="UniProtKB-UniPathway"/>
</dbReference>
<keyword evidence="5 12" id="KW-0547">Nucleotide-binding</keyword>
<evidence type="ECO:0000256" key="9">
    <source>
        <dbReference type="ARBA" id="ARBA00044613"/>
    </source>
</evidence>
<dbReference type="InterPro" id="IPR001312">
    <property type="entry name" value="Hexokinase"/>
</dbReference>
<dbReference type="PROSITE" id="PS51748">
    <property type="entry name" value="HEXOKINASE_2"/>
    <property type="match status" value="1"/>
</dbReference>
<dbReference type="Gene3D" id="3.30.420.40">
    <property type="match status" value="1"/>
</dbReference>
<dbReference type="PRINTS" id="PR00475">
    <property type="entry name" value="HEXOKINASE"/>
</dbReference>
<comment type="pathway">
    <text evidence="2">Carbohydrate metabolism; hexose metabolism.</text>
</comment>
<comment type="similarity">
    <text evidence="3 12">Belongs to the hexokinase family.</text>
</comment>
<accession>A0A0N4U7I7</accession>
<dbReference type="GO" id="GO:0005739">
    <property type="term" value="C:mitochondrion"/>
    <property type="evidence" value="ECO:0007669"/>
    <property type="project" value="TreeGrafter"/>
</dbReference>
<protein>
    <recommendedName>
        <fullName evidence="12">Phosphotransferase</fullName>
        <ecNumber evidence="12">2.7.1.-</ecNumber>
    </recommendedName>
</protein>
<evidence type="ECO:0000256" key="8">
    <source>
        <dbReference type="ARBA" id="ARBA00023152"/>
    </source>
</evidence>
<dbReference type="PANTHER" id="PTHR19443">
    <property type="entry name" value="HEXOKINASE"/>
    <property type="match status" value="1"/>
</dbReference>
<dbReference type="InterPro" id="IPR043129">
    <property type="entry name" value="ATPase_NBD"/>
</dbReference>
<evidence type="ECO:0000256" key="10">
    <source>
        <dbReference type="ARBA" id="ARBA00047905"/>
    </source>
</evidence>
<dbReference type="WBParaSite" id="DME_0000295001-mRNA-1">
    <property type="protein sequence ID" value="DME_0000295001-mRNA-1"/>
    <property type="gene ID" value="DME_0000295001"/>
</dbReference>
<evidence type="ECO:0000259" key="14">
    <source>
        <dbReference type="Pfam" id="PF03727"/>
    </source>
</evidence>
<gene>
    <name evidence="15" type="ORF">DME_LOCUS179</name>
</gene>
<dbReference type="EMBL" id="UYYG01000001">
    <property type="protein sequence ID" value="VDN50206.1"/>
    <property type="molecule type" value="Genomic_DNA"/>
</dbReference>
<dbReference type="STRING" id="318479.A0A0N4U7I7"/>
<evidence type="ECO:0000256" key="11">
    <source>
        <dbReference type="ARBA" id="ARBA00048160"/>
    </source>
</evidence>
<dbReference type="GO" id="GO:0008865">
    <property type="term" value="F:fructokinase activity"/>
    <property type="evidence" value="ECO:0007669"/>
    <property type="project" value="TreeGrafter"/>
</dbReference>
<dbReference type="UniPathway" id="UPA00109">
    <property type="reaction ID" value="UER00180"/>
</dbReference>
<dbReference type="GO" id="GO:0006006">
    <property type="term" value="P:glucose metabolic process"/>
    <property type="evidence" value="ECO:0007669"/>
    <property type="project" value="UniProtKB-ARBA"/>
</dbReference>
<evidence type="ECO:0000256" key="12">
    <source>
        <dbReference type="RuleBase" id="RU362007"/>
    </source>
</evidence>
<evidence type="ECO:0000259" key="13">
    <source>
        <dbReference type="Pfam" id="PF00349"/>
    </source>
</evidence>
<dbReference type="InterPro" id="IPR022672">
    <property type="entry name" value="Hexokinase_N"/>
</dbReference>
<dbReference type="EC" id="2.7.1.-" evidence="12"/>
<keyword evidence="6 12" id="KW-0418">Kinase</keyword>
<dbReference type="FunFam" id="3.30.420.40:FF:000805">
    <property type="entry name" value="Hexokinase-2"/>
    <property type="match status" value="1"/>
</dbReference>
<evidence type="ECO:0000256" key="1">
    <source>
        <dbReference type="ARBA" id="ARBA00004888"/>
    </source>
</evidence>
<dbReference type="FunFam" id="3.40.367.20:FF:000005">
    <property type="entry name" value="Phosphotransferase"/>
    <property type="match status" value="1"/>
</dbReference>
<dbReference type="OrthoDB" id="419537at2759"/>
<organism evidence="16 18">
    <name type="scientific">Dracunculus medinensis</name>
    <name type="common">Guinea worm</name>
    <dbReference type="NCBI Taxonomy" id="318479"/>
    <lineage>
        <taxon>Eukaryota</taxon>
        <taxon>Metazoa</taxon>
        <taxon>Ecdysozoa</taxon>
        <taxon>Nematoda</taxon>
        <taxon>Chromadorea</taxon>
        <taxon>Rhabditida</taxon>
        <taxon>Spirurina</taxon>
        <taxon>Dracunculoidea</taxon>
        <taxon>Dracunculidae</taxon>
        <taxon>Dracunculus</taxon>
    </lineage>
</organism>
<evidence type="ECO:0000313" key="15">
    <source>
        <dbReference type="EMBL" id="VDN50206.1"/>
    </source>
</evidence>
<keyword evidence="7 12" id="KW-0067">ATP-binding</keyword>
<comment type="catalytic activity">
    <reaction evidence="9">
        <text>a D-hexose + ATP = a D-hexose 6-phosphate + ADP + H(+)</text>
        <dbReference type="Rhea" id="RHEA:22740"/>
        <dbReference type="ChEBI" id="CHEBI:4194"/>
        <dbReference type="ChEBI" id="CHEBI:15378"/>
        <dbReference type="ChEBI" id="CHEBI:30616"/>
        <dbReference type="ChEBI" id="CHEBI:229467"/>
        <dbReference type="ChEBI" id="CHEBI:456216"/>
        <dbReference type="EC" id="2.7.1.1"/>
    </reaction>
    <physiologicalReaction direction="left-to-right" evidence="9">
        <dbReference type="Rhea" id="RHEA:22741"/>
    </physiologicalReaction>
</comment>